<evidence type="ECO:0000313" key="1">
    <source>
        <dbReference type="EMBL" id="KAK6777689.1"/>
    </source>
</evidence>
<reference evidence="1 2" key="1">
    <citation type="submission" date="2024-02" db="EMBL/GenBank/DDBJ databases">
        <title>de novo genome assembly of Solanum bulbocastanum strain 11H21.</title>
        <authorList>
            <person name="Hosaka A.J."/>
        </authorList>
    </citation>
    <scope>NUCLEOTIDE SEQUENCE [LARGE SCALE GENOMIC DNA]</scope>
    <source>
        <tissue evidence="1">Young leaves</tissue>
    </source>
</reference>
<proteinExistence type="predicted"/>
<dbReference type="EMBL" id="JBANQN010000010">
    <property type="protein sequence ID" value="KAK6777689.1"/>
    <property type="molecule type" value="Genomic_DNA"/>
</dbReference>
<accession>A0AAN8SY79</accession>
<sequence length="65" mass="7059">MDFTINTVALSEMIPTASIKVNPGASVETESPMEDLSPDARQKVLMSPSFTTSNELSHGNHFTTF</sequence>
<dbReference type="Proteomes" id="UP001371456">
    <property type="component" value="Unassembled WGS sequence"/>
</dbReference>
<evidence type="ECO:0000313" key="2">
    <source>
        <dbReference type="Proteomes" id="UP001371456"/>
    </source>
</evidence>
<organism evidence="1 2">
    <name type="scientific">Solanum bulbocastanum</name>
    <name type="common">Wild potato</name>
    <dbReference type="NCBI Taxonomy" id="147425"/>
    <lineage>
        <taxon>Eukaryota</taxon>
        <taxon>Viridiplantae</taxon>
        <taxon>Streptophyta</taxon>
        <taxon>Embryophyta</taxon>
        <taxon>Tracheophyta</taxon>
        <taxon>Spermatophyta</taxon>
        <taxon>Magnoliopsida</taxon>
        <taxon>eudicotyledons</taxon>
        <taxon>Gunneridae</taxon>
        <taxon>Pentapetalae</taxon>
        <taxon>asterids</taxon>
        <taxon>lamiids</taxon>
        <taxon>Solanales</taxon>
        <taxon>Solanaceae</taxon>
        <taxon>Solanoideae</taxon>
        <taxon>Solaneae</taxon>
        <taxon>Solanum</taxon>
    </lineage>
</organism>
<name>A0AAN8SY79_SOLBU</name>
<protein>
    <submittedName>
        <fullName evidence="1">Uncharacterized protein</fullName>
    </submittedName>
</protein>
<dbReference type="AlphaFoldDB" id="A0AAN8SY79"/>
<keyword evidence="2" id="KW-1185">Reference proteome</keyword>
<comment type="caution">
    <text evidence="1">The sequence shown here is derived from an EMBL/GenBank/DDBJ whole genome shotgun (WGS) entry which is preliminary data.</text>
</comment>
<gene>
    <name evidence="1" type="ORF">RDI58_024407</name>
</gene>